<dbReference type="Proteomes" id="UP000215914">
    <property type="component" value="Unassembled WGS sequence"/>
</dbReference>
<reference evidence="2" key="1">
    <citation type="journal article" date="2017" name="Nature">
        <title>The sunflower genome provides insights into oil metabolism, flowering and Asterid evolution.</title>
        <authorList>
            <person name="Badouin H."/>
            <person name="Gouzy J."/>
            <person name="Grassa C.J."/>
            <person name="Murat F."/>
            <person name="Staton S.E."/>
            <person name="Cottret L."/>
            <person name="Lelandais-Briere C."/>
            <person name="Owens G.L."/>
            <person name="Carrere S."/>
            <person name="Mayjonade B."/>
            <person name="Legrand L."/>
            <person name="Gill N."/>
            <person name="Kane N.C."/>
            <person name="Bowers J.E."/>
            <person name="Hubner S."/>
            <person name="Bellec A."/>
            <person name="Berard A."/>
            <person name="Berges H."/>
            <person name="Blanchet N."/>
            <person name="Boniface M.C."/>
            <person name="Brunel D."/>
            <person name="Catrice O."/>
            <person name="Chaidir N."/>
            <person name="Claudel C."/>
            <person name="Donnadieu C."/>
            <person name="Faraut T."/>
            <person name="Fievet G."/>
            <person name="Helmstetter N."/>
            <person name="King M."/>
            <person name="Knapp S.J."/>
            <person name="Lai Z."/>
            <person name="Le Paslier M.C."/>
            <person name="Lippi Y."/>
            <person name="Lorenzon L."/>
            <person name="Mandel J.R."/>
            <person name="Marage G."/>
            <person name="Marchand G."/>
            <person name="Marquand E."/>
            <person name="Bret-Mestries E."/>
            <person name="Morien E."/>
            <person name="Nambeesan S."/>
            <person name="Nguyen T."/>
            <person name="Pegot-Espagnet P."/>
            <person name="Pouilly N."/>
            <person name="Raftis F."/>
            <person name="Sallet E."/>
            <person name="Schiex T."/>
            <person name="Thomas J."/>
            <person name="Vandecasteele C."/>
            <person name="Vares D."/>
            <person name="Vear F."/>
            <person name="Vautrin S."/>
            <person name="Crespi M."/>
            <person name="Mangin B."/>
            <person name="Burke J.M."/>
            <person name="Salse J."/>
            <person name="Munos S."/>
            <person name="Vincourt P."/>
            <person name="Rieseberg L.H."/>
            <person name="Langlade N.B."/>
        </authorList>
    </citation>
    <scope>NUCLEOTIDE SEQUENCE</scope>
    <source>
        <tissue evidence="2">Leaves</tissue>
    </source>
</reference>
<dbReference type="PANTHER" id="PTHR31168:SF19">
    <property type="entry name" value="OS01G0683700 PROTEIN"/>
    <property type="match status" value="1"/>
</dbReference>
<dbReference type="AlphaFoldDB" id="A0A9K3DTS5"/>
<dbReference type="EMBL" id="MNCJ02000331">
    <property type="protein sequence ID" value="KAF5760564.1"/>
    <property type="molecule type" value="Genomic_DNA"/>
</dbReference>
<protein>
    <submittedName>
        <fullName evidence="2">Uncharacterized protein</fullName>
    </submittedName>
</protein>
<dbReference type="Pfam" id="PF04654">
    <property type="entry name" value="DUF599"/>
    <property type="match status" value="1"/>
</dbReference>
<keyword evidence="1" id="KW-1133">Transmembrane helix</keyword>
<name>A0A9K3DTS5_HELAN</name>
<reference evidence="2" key="2">
    <citation type="submission" date="2020-06" db="EMBL/GenBank/DDBJ databases">
        <title>Helianthus annuus Genome sequencing and assembly Release 2.</title>
        <authorList>
            <person name="Gouzy J."/>
            <person name="Langlade N."/>
            <person name="Munos S."/>
        </authorList>
    </citation>
    <scope>NUCLEOTIDE SEQUENCE</scope>
    <source>
        <tissue evidence="2">Leaves</tissue>
    </source>
</reference>
<accession>A0A9K3DTS5</accession>
<evidence type="ECO:0000256" key="1">
    <source>
        <dbReference type="SAM" id="Phobius"/>
    </source>
</evidence>
<keyword evidence="3" id="KW-1185">Reference proteome</keyword>
<evidence type="ECO:0000313" key="3">
    <source>
        <dbReference type="Proteomes" id="UP000215914"/>
    </source>
</evidence>
<gene>
    <name evidence="2" type="ORF">HanXRQr2_Chr16g0754971</name>
</gene>
<feature type="transmembrane region" description="Helical" evidence="1">
    <location>
        <begin position="108"/>
        <end position="128"/>
    </location>
</feature>
<dbReference type="Gramene" id="mRNA:HanXRQr2_Chr16g0754971">
    <property type="protein sequence ID" value="mRNA:HanXRQr2_Chr16g0754971"/>
    <property type="gene ID" value="HanXRQr2_Chr16g0754971"/>
</dbReference>
<feature type="transmembrane region" description="Helical" evidence="1">
    <location>
        <begin position="140"/>
        <end position="163"/>
    </location>
</feature>
<evidence type="ECO:0000313" key="2">
    <source>
        <dbReference type="EMBL" id="KAF5760564.1"/>
    </source>
</evidence>
<sequence>MSYFVFLDRILAHAKFRVKYDESWIKFSHVLKNGSFVCFALQDPLKNDLLAVQSIRNNIISLNLNSATSQLVHGNTRLLLSFLVTILTFIDQRELINCVARNVNHGCLFWSIGLRAFYFLFVLFMWIFGPIPMFVRCINIMLFVLYVVDTTTGVPLTGCIFAFST</sequence>
<comment type="caution">
    <text evidence="2">The sequence shown here is derived from an EMBL/GenBank/DDBJ whole genome shotgun (WGS) entry which is preliminary data.</text>
</comment>
<keyword evidence="1" id="KW-0472">Membrane</keyword>
<proteinExistence type="predicted"/>
<dbReference type="PANTHER" id="PTHR31168">
    <property type="entry name" value="OS02G0292800 PROTEIN"/>
    <property type="match status" value="1"/>
</dbReference>
<keyword evidence="1" id="KW-0812">Transmembrane</keyword>
<dbReference type="InterPro" id="IPR006747">
    <property type="entry name" value="DUF599"/>
</dbReference>
<organism evidence="2 3">
    <name type="scientific">Helianthus annuus</name>
    <name type="common">Common sunflower</name>
    <dbReference type="NCBI Taxonomy" id="4232"/>
    <lineage>
        <taxon>Eukaryota</taxon>
        <taxon>Viridiplantae</taxon>
        <taxon>Streptophyta</taxon>
        <taxon>Embryophyta</taxon>
        <taxon>Tracheophyta</taxon>
        <taxon>Spermatophyta</taxon>
        <taxon>Magnoliopsida</taxon>
        <taxon>eudicotyledons</taxon>
        <taxon>Gunneridae</taxon>
        <taxon>Pentapetalae</taxon>
        <taxon>asterids</taxon>
        <taxon>campanulids</taxon>
        <taxon>Asterales</taxon>
        <taxon>Asteraceae</taxon>
        <taxon>Asteroideae</taxon>
        <taxon>Heliantheae alliance</taxon>
        <taxon>Heliantheae</taxon>
        <taxon>Helianthus</taxon>
    </lineage>
</organism>